<evidence type="ECO:0008006" key="3">
    <source>
        <dbReference type="Google" id="ProtNLM"/>
    </source>
</evidence>
<evidence type="ECO:0000313" key="2">
    <source>
        <dbReference type="Proteomes" id="UP000278962"/>
    </source>
</evidence>
<protein>
    <recommendedName>
        <fullName evidence="3">TadE-like protein</fullName>
    </recommendedName>
</protein>
<sequence length="96" mass="9831">MLPLVVVVLAGAYQAVLAGEAVWQSRVAARAAARAHAVGEDPAAAARGHLPGRLERGLQVKADASGDVRVSVRIPAVFPSASVGRVGATSHFRPQS</sequence>
<keyword evidence="2" id="KW-1185">Reference proteome</keyword>
<organism evidence="1 2">
    <name type="scientific">Solirubrobacter pauli</name>
    <dbReference type="NCBI Taxonomy" id="166793"/>
    <lineage>
        <taxon>Bacteria</taxon>
        <taxon>Bacillati</taxon>
        <taxon>Actinomycetota</taxon>
        <taxon>Thermoleophilia</taxon>
        <taxon>Solirubrobacterales</taxon>
        <taxon>Solirubrobacteraceae</taxon>
        <taxon>Solirubrobacter</taxon>
    </lineage>
</organism>
<proteinExistence type="predicted"/>
<gene>
    <name evidence="1" type="ORF">C8N24_0931</name>
</gene>
<dbReference type="EMBL" id="RBIL01000001">
    <property type="protein sequence ID" value="RKQ91114.1"/>
    <property type="molecule type" value="Genomic_DNA"/>
</dbReference>
<dbReference type="AlphaFoldDB" id="A0A660LDJ3"/>
<name>A0A660LDJ3_9ACTN</name>
<evidence type="ECO:0000313" key="1">
    <source>
        <dbReference type="EMBL" id="RKQ91114.1"/>
    </source>
</evidence>
<comment type="caution">
    <text evidence="1">The sequence shown here is derived from an EMBL/GenBank/DDBJ whole genome shotgun (WGS) entry which is preliminary data.</text>
</comment>
<reference evidence="1 2" key="1">
    <citation type="submission" date="2018-10" db="EMBL/GenBank/DDBJ databases">
        <title>Genomic Encyclopedia of Archaeal and Bacterial Type Strains, Phase II (KMG-II): from individual species to whole genera.</title>
        <authorList>
            <person name="Goeker M."/>
        </authorList>
    </citation>
    <scope>NUCLEOTIDE SEQUENCE [LARGE SCALE GENOMIC DNA]</scope>
    <source>
        <strain evidence="1 2">DSM 14954</strain>
    </source>
</reference>
<dbReference type="Proteomes" id="UP000278962">
    <property type="component" value="Unassembled WGS sequence"/>
</dbReference>
<accession>A0A660LDJ3</accession>